<feature type="transmembrane region" description="Helical" evidence="1">
    <location>
        <begin position="273"/>
        <end position="293"/>
    </location>
</feature>
<feature type="transmembrane region" description="Helical" evidence="1">
    <location>
        <begin position="20"/>
        <end position="40"/>
    </location>
</feature>
<name>A0A6I5A2R9_9BACI</name>
<gene>
    <name evidence="2" type="ORF">GLW05_04235</name>
</gene>
<feature type="transmembrane region" description="Helical" evidence="1">
    <location>
        <begin position="398"/>
        <end position="422"/>
    </location>
</feature>
<proteinExistence type="predicted"/>
<feature type="transmembrane region" description="Helical" evidence="1">
    <location>
        <begin position="117"/>
        <end position="142"/>
    </location>
</feature>
<feature type="transmembrane region" description="Helical" evidence="1">
    <location>
        <begin position="434"/>
        <end position="453"/>
    </location>
</feature>
<accession>A0A6I5A2R9</accession>
<evidence type="ECO:0000256" key="1">
    <source>
        <dbReference type="SAM" id="Phobius"/>
    </source>
</evidence>
<comment type="caution">
    <text evidence="2">The sequence shown here is derived from an EMBL/GenBank/DDBJ whole genome shotgun (WGS) entry which is preliminary data.</text>
</comment>
<evidence type="ECO:0000313" key="3">
    <source>
        <dbReference type="Proteomes" id="UP000468638"/>
    </source>
</evidence>
<feature type="transmembrane region" description="Helical" evidence="1">
    <location>
        <begin position="196"/>
        <end position="216"/>
    </location>
</feature>
<feature type="transmembrane region" description="Helical" evidence="1">
    <location>
        <begin position="357"/>
        <end position="386"/>
    </location>
</feature>
<sequence length="461" mass="51686">MLICIYAVSHFILYFTRSEVFSIVLSIIGVCAFLLSFFFLRIQKASISLFLATIAVLLHLISGTSLIEGVLSGFRVMSGLISLLIIVPMISWVLREESYIESVIHFAQSVLNTSRRFYFGMMIITQLISFFLLFGAIPMIYQMVNDFLHNQKGEAWENYKSTAILRGFALTTMWVVSIPSFLFAVDHLGASLPLSIVQGALLSLVGIVLSTMFSYFQEQKYGIPITSGIQEELKRIGNSSNNQFKDKRYVYEFVILFISLFGTIFLLKALWNVKLLLLIPITIIFWILAYFIVKKRPYKLGSYGKRFVQEDIPKQAQQYSILLAAGFLVDSVKKSGVGSYIVDGMFYVADAVPFINFLWILPLIVVLLGFIGLGPLTVIVLVSGILEGVPLPYPPEVIVIGITSGSVISIMLSPLILPVIVLSTTNELGTIKNGFQFNVVYAITFYFVVQLYIQVVVHSFF</sequence>
<dbReference type="Proteomes" id="UP000468638">
    <property type="component" value="Unassembled WGS sequence"/>
</dbReference>
<keyword evidence="1" id="KW-0472">Membrane</keyword>
<feature type="transmembrane region" description="Helical" evidence="1">
    <location>
        <begin position="249"/>
        <end position="267"/>
    </location>
</feature>
<organism evidence="2 3">
    <name type="scientific">Pontibacillus yanchengensis</name>
    <dbReference type="NCBI Taxonomy" id="462910"/>
    <lineage>
        <taxon>Bacteria</taxon>
        <taxon>Bacillati</taxon>
        <taxon>Bacillota</taxon>
        <taxon>Bacilli</taxon>
        <taxon>Bacillales</taxon>
        <taxon>Bacillaceae</taxon>
        <taxon>Pontibacillus</taxon>
    </lineage>
</organism>
<feature type="transmembrane region" description="Helical" evidence="1">
    <location>
        <begin position="46"/>
        <end position="67"/>
    </location>
</feature>
<feature type="transmembrane region" description="Helical" evidence="1">
    <location>
        <begin position="74"/>
        <end position="94"/>
    </location>
</feature>
<protein>
    <recommendedName>
        <fullName evidence="4">Permease</fullName>
    </recommendedName>
</protein>
<reference evidence="2 3" key="1">
    <citation type="submission" date="2019-11" db="EMBL/GenBank/DDBJ databases">
        <title>Genome sequences of 17 halophilic strains isolated from different environments.</title>
        <authorList>
            <person name="Furrow R.E."/>
        </authorList>
    </citation>
    <scope>NUCLEOTIDE SEQUENCE [LARGE SCALE GENOMIC DNA]</scope>
    <source>
        <strain evidence="2 3">22514_16_FS</strain>
    </source>
</reference>
<dbReference type="AlphaFoldDB" id="A0A6I5A2R9"/>
<dbReference type="OrthoDB" id="2813114at2"/>
<feature type="transmembrane region" description="Helical" evidence="1">
    <location>
        <begin position="163"/>
        <end position="184"/>
    </location>
</feature>
<evidence type="ECO:0000313" key="2">
    <source>
        <dbReference type="EMBL" id="MYL32801.1"/>
    </source>
</evidence>
<evidence type="ECO:0008006" key="4">
    <source>
        <dbReference type="Google" id="ProtNLM"/>
    </source>
</evidence>
<keyword evidence="1" id="KW-1133">Transmembrane helix</keyword>
<keyword evidence="1" id="KW-0812">Transmembrane</keyword>
<dbReference type="EMBL" id="WMEQ01000002">
    <property type="protein sequence ID" value="MYL32801.1"/>
    <property type="molecule type" value="Genomic_DNA"/>
</dbReference>